<dbReference type="SUPFAM" id="SSF51735">
    <property type="entry name" value="NAD(P)-binding Rossmann-fold domains"/>
    <property type="match status" value="1"/>
</dbReference>
<comment type="caution">
    <text evidence="4">The sequence shown here is derived from an EMBL/GenBank/DDBJ whole genome shotgun (WGS) entry which is preliminary data.</text>
</comment>
<evidence type="ECO:0000313" key="5">
    <source>
        <dbReference type="Proteomes" id="UP000801492"/>
    </source>
</evidence>
<evidence type="ECO:0000256" key="2">
    <source>
        <dbReference type="ARBA" id="ARBA00023002"/>
    </source>
</evidence>
<keyword evidence="5" id="KW-1185">Reference proteome</keyword>
<evidence type="ECO:0000313" key="4">
    <source>
        <dbReference type="EMBL" id="KAF2899978.1"/>
    </source>
</evidence>
<dbReference type="PANTHER" id="PTHR44229">
    <property type="entry name" value="15-HYDROXYPROSTAGLANDIN DEHYDROGENASE [NAD(+)]"/>
    <property type="match status" value="1"/>
</dbReference>
<dbReference type="PRINTS" id="PR00080">
    <property type="entry name" value="SDRFAMILY"/>
</dbReference>
<dbReference type="InterPro" id="IPR002347">
    <property type="entry name" value="SDR_fam"/>
</dbReference>
<protein>
    <recommendedName>
        <fullName evidence="6">15-hydroxyprostaglandin dehydrogenase [NAD(+)]-like</fullName>
    </recommendedName>
</protein>
<dbReference type="InterPro" id="IPR020904">
    <property type="entry name" value="Sc_DH/Rdtase_CS"/>
</dbReference>
<evidence type="ECO:0000256" key="3">
    <source>
        <dbReference type="RuleBase" id="RU000363"/>
    </source>
</evidence>
<dbReference type="GO" id="GO:0016616">
    <property type="term" value="F:oxidoreductase activity, acting on the CH-OH group of donors, NAD or NADP as acceptor"/>
    <property type="evidence" value="ECO:0007669"/>
    <property type="project" value="TreeGrafter"/>
</dbReference>
<comment type="similarity">
    <text evidence="1 3">Belongs to the short-chain dehydrogenases/reductases (SDR) family.</text>
</comment>
<dbReference type="Gene3D" id="3.40.50.720">
    <property type="entry name" value="NAD(P)-binding Rossmann-like Domain"/>
    <property type="match status" value="1"/>
</dbReference>
<name>A0A8K0D5V6_IGNLU</name>
<keyword evidence="2" id="KW-0560">Oxidoreductase</keyword>
<sequence>MSSVLAKVALVTGGASGLGYEIVKTLLEKDAKGVAFLDINKQKGSEAENEFKKQFGENSCIFIEADVSKETQMKAAFELTVQRFKQLDIVVNNAAILADLDWNTSISVNLGGCVCGTLLAIDSYLPKYKKGEEGIVVNISSIVGVMPLGVCPVYSTTKHGIVALSRCFGQEQHYQRSKVKVIAVCPGHMATPMLLNVTEGCFNMEYYDTFNLQMHDFPVQGPEFVARHLPDIIENGANGSVWIVEGGEKPYEVVYPNLRKIVAAKM</sequence>
<evidence type="ECO:0008006" key="6">
    <source>
        <dbReference type="Google" id="ProtNLM"/>
    </source>
</evidence>
<organism evidence="4 5">
    <name type="scientific">Ignelater luminosus</name>
    <name type="common">Cucubano</name>
    <name type="synonym">Pyrophorus luminosus</name>
    <dbReference type="NCBI Taxonomy" id="2038154"/>
    <lineage>
        <taxon>Eukaryota</taxon>
        <taxon>Metazoa</taxon>
        <taxon>Ecdysozoa</taxon>
        <taxon>Arthropoda</taxon>
        <taxon>Hexapoda</taxon>
        <taxon>Insecta</taxon>
        <taxon>Pterygota</taxon>
        <taxon>Neoptera</taxon>
        <taxon>Endopterygota</taxon>
        <taxon>Coleoptera</taxon>
        <taxon>Polyphaga</taxon>
        <taxon>Elateriformia</taxon>
        <taxon>Elateroidea</taxon>
        <taxon>Elateridae</taxon>
        <taxon>Agrypninae</taxon>
        <taxon>Pyrophorini</taxon>
        <taxon>Ignelater</taxon>
    </lineage>
</organism>
<dbReference type="Pfam" id="PF00106">
    <property type="entry name" value="adh_short"/>
    <property type="match status" value="1"/>
</dbReference>
<dbReference type="PROSITE" id="PS00061">
    <property type="entry name" value="ADH_SHORT"/>
    <property type="match status" value="1"/>
</dbReference>
<dbReference type="AlphaFoldDB" id="A0A8K0D5V6"/>
<dbReference type="Proteomes" id="UP000801492">
    <property type="component" value="Unassembled WGS sequence"/>
</dbReference>
<dbReference type="EMBL" id="VTPC01002475">
    <property type="protein sequence ID" value="KAF2899978.1"/>
    <property type="molecule type" value="Genomic_DNA"/>
</dbReference>
<reference evidence="4" key="1">
    <citation type="submission" date="2019-08" db="EMBL/GenBank/DDBJ databases">
        <title>The genome of the North American firefly Photinus pyralis.</title>
        <authorList>
            <consortium name="Photinus pyralis genome working group"/>
            <person name="Fallon T.R."/>
            <person name="Sander Lower S.E."/>
            <person name="Weng J.-K."/>
        </authorList>
    </citation>
    <scope>NUCLEOTIDE SEQUENCE</scope>
    <source>
        <strain evidence="4">TRF0915ILg1</strain>
        <tissue evidence="4">Whole body</tissue>
    </source>
</reference>
<dbReference type="InterPro" id="IPR036291">
    <property type="entry name" value="NAD(P)-bd_dom_sf"/>
</dbReference>
<dbReference type="OrthoDB" id="417891at2759"/>
<gene>
    <name evidence="4" type="ORF">ILUMI_06208</name>
</gene>
<dbReference type="PRINTS" id="PR00081">
    <property type="entry name" value="GDHRDH"/>
</dbReference>
<accession>A0A8K0D5V6</accession>
<proteinExistence type="inferred from homology"/>
<dbReference type="FunFam" id="3.40.50.720:FF:000149">
    <property type="entry name" value="15-hydroxyprostaglandin dehydrogenase [NAD(+)]"/>
    <property type="match status" value="1"/>
</dbReference>
<dbReference type="PANTHER" id="PTHR44229:SF8">
    <property type="entry name" value="ALCOHOL DEHYDROGENASE-RELATED"/>
    <property type="match status" value="1"/>
</dbReference>
<evidence type="ECO:0000256" key="1">
    <source>
        <dbReference type="ARBA" id="ARBA00006484"/>
    </source>
</evidence>
<dbReference type="GO" id="GO:0005737">
    <property type="term" value="C:cytoplasm"/>
    <property type="evidence" value="ECO:0007669"/>
    <property type="project" value="TreeGrafter"/>
</dbReference>